<comment type="caution">
    <text evidence="2">The sequence shown here is derived from an EMBL/GenBank/DDBJ whole genome shotgun (WGS) entry which is preliminary data.</text>
</comment>
<proteinExistence type="predicted"/>
<evidence type="ECO:0000313" key="2">
    <source>
        <dbReference type="EMBL" id="PWR71385.1"/>
    </source>
</evidence>
<dbReference type="RefSeq" id="WP_109969003.1">
    <property type="nucleotide sequence ID" value="NZ_CP176093.1"/>
</dbReference>
<keyword evidence="1" id="KW-1133">Transmembrane helix</keyword>
<evidence type="ECO:0000313" key="3">
    <source>
        <dbReference type="Proteomes" id="UP000245657"/>
    </source>
</evidence>
<reference evidence="2 3" key="1">
    <citation type="submission" date="2018-05" db="EMBL/GenBank/DDBJ databases">
        <title>Draft genome of Methanospirillum lacunae Ki8-1.</title>
        <authorList>
            <person name="Dueholm M.S."/>
            <person name="Nielsen P.H."/>
            <person name="Bakmann L.F."/>
            <person name="Otzen D.E."/>
        </authorList>
    </citation>
    <scope>NUCLEOTIDE SEQUENCE [LARGE SCALE GENOMIC DNA]</scope>
    <source>
        <strain evidence="2 3">Ki8-1</strain>
    </source>
</reference>
<protein>
    <recommendedName>
        <fullName evidence="4">Phosphatidate cytidylyltransferase</fullName>
    </recommendedName>
</protein>
<feature type="transmembrane region" description="Helical" evidence="1">
    <location>
        <begin position="7"/>
        <end position="24"/>
    </location>
</feature>
<organism evidence="2 3">
    <name type="scientific">Methanospirillum lacunae</name>
    <dbReference type="NCBI Taxonomy" id="668570"/>
    <lineage>
        <taxon>Archaea</taxon>
        <taxon>Methanobacteriati</taxon>
        <taxon>Methanobacteriota</taxon>
        <taxon>Stenosarchaea group</taxon>
        <taxon>Methanomicrobia</taxon>
        <taxon>Methanomicrobiales</taxon>
        <taxon>Methanospirillaceae</taxon>
        <taxon>Methanospirillum</taxon>
    </lineage>
</organism>
<accession>A0A2V2MYJ7</accession>
<dbReference type="EMBL" id="QGMY01000008">
    <property type="protein sequence ID" value="PWR71385.1"/>
    <property type="molecule type" value="Genomic_DNA"/>
</dbReference>
<dbReference type="OrthoDB" id="107330at2157"/>
<dbReference type="PANTHER" id="PTHR31303">
    <property type="entry name" value="CTP-DEPENDENT DIACYLGLYCEROL KINASE 1"/>
    <property type="match status" value="1"/>
</dbReference>
<dbReference type="PANTHER" id="PTHR31303:SF1">
    <property type="entry name" value="CTP-DEPENDENT DIACYLGLYCEROL KINASE 1"/>
    <property type="match status" value="1"/>
</dbReference>
<evidence type="ECO:0000256" key="1">
    <source>
        <dbReference type="SAM" id="Phobius"/>
    </source>
</evidence>
<dbReference type="Proteomes" id="UP000245657">
    <property type="component" value="Unassembled WGS sequence"/>
</dbReference>
<name>A0A2V2MYJ7_9EURY</name>
<keyword evidence="1" id="KW-0472">Membrane</keyword>
<sequence>MNEFWRKIVHMVFGLLITLLIYYVPKESTLIILGVGLLVGLWFIDLEMRKINVPLIHELIFHLERPGVFPGKGAFYFVFTALVTLILFPSVVAAQGILILSVLDGMATIIGLRYGRIRIINHKSIEGSGGAIIVTFIVLLFFMDPVKAAVLSVVAGIVELGSPIDDNLLLPIIIDLLLVLLPW</sequence>
<evidence type="ECO:0008006" key="4">
    <source>
        <dbReference type="Google" id="ProtNLM"/>
    </source>
</evidence>
<dbReference type="InterPro" id="IPR037997">
    <property type="entry name" value="Dgk1-like"/>
</dbReference>
<dbReference type="GO" id="GO:0004143">
    <property type="term" value="F:ATP-dependent diacylglycerol kinase activity"/>
    <property type="evidence" value="ECO:0007669"/>
    <property type="project" value="InterPro"/>
</dbReference>
<gene>
    <name evidence="2" type="ORF">DK846_10995</name>
</gene>
<dbReference type="AlphaFoldDB" id="A0A2V2MYJ7"/>
<keyword evidence="1" id="KW-0812">Transmembrane</keyword>
<keyword evidence="3" id="KW-1185">Reference proteome</keyword>
<feature type="transmembrane region" description="Helical" evidence="1">
    <location>
        <begin position="124"/>
        <end position="143"/>
    </location>
</feature>
<dbReference type="GeneID" id="97546988"/>